<evidence type="ECO:0000313" key="1">
    <source>
        <dbReference type="EMBL" id="CAG9608032.1"/>
    </source>
</evidence>
<reference evidence="1" key="1">
    <citation type="submission" date="2021-10" db="EMBL/GenBank/DDBJ databases">
        <authorList>
            <person name="Criscuolo A."/>
        </authorList>
    </citation>
    <scope>NUCLEOTIDE SEQUENCE</scope>
    <source>
        <strain evidence="1">CIP111885</strain>
    </source>
</reference>
<proteinExistence type="predicted"/>
<accession>A0A9C7G9H2</accession>
<comment type="caution">
    <text evidence="1">The sequence shown here is derived from an EMBL/GenBank/DDBJ whole genome shotgun (WGS) entry which is preliminary data.</text>
</comment>
<dbReference type="EMBL" id="CAKJTG010000008">
    <property type="protein sequence ID" value="CAG9608032.1"/>
    <property type="molecule type" value="Genomic_DNA"/>
</dbReference>
<sequence length="117" mass="13464">MKAMLHGLPEPFITVDGPIEEGTTIGWIDGTVYEVYQCDPIGDKPETQLQNVYVNIATEIKAGNHMNEISKEELERIARKQSDVIKQLHNYIFMNENIPEDEREFILANLDTVLRLY</sequence>
<dbReference type="RefSeq" id="WP_230496285.1">
    <property type="nucleotide sequence ID" value="NZ_CAKJTG010000008.1"/>
</dbReference>
<dbReference type="Proteomes" id="UP000789845">
    <property type="component" value="Unassembled WGS sequence"/>
</dbReference>
<protein>
    <submittedName>
        <fullName evidence="1">Uncharacterized protein</fullName>
    </submittedName>
</protein>
<organism evidence="1 2">
    <name type="scientific">Pseudoneobacillus rhizosphaerae</name>
    <dbReference type="NCBI Taxonomy" id="2880968"/>
    <lineage>
        <taxon>Bacteria</taxon>
        <taxon>Bacillati</taxon>
        <taxon>Bacillota</taxon>
        <taxon>Bacilli</taxon>
        <taxon>Bacillales</taxon>
        <taxon>Bacillaceae</taxon>
        <taxon>Pseudoneobacillus</taxon>
    </lineage>
</organism>
<name>A0A9C7G9H2_9BACI</name>
<dbReference type="PROSITE" id="PS50890">
    <property type="entry name" value="PUA"/>
    <property type="match status" value="1"/>
</dbReference>
<evidence type="ECO:0000313" key="2">
    <source>
        <dbReference type="Proteomes" id="UP000789845"/>
    </source>
</evidence>
<keyword evidence="2" id="KW-1185">Reference proteome</keyword>
<gene>
    <name evidence="1" type="ORF">NEOCIP111885_01724</name>
</gene>
<dbReference type="AlphaFoldDB" id="A0A9C7G9H2"/>